<organism evidence="2 3">
    <name type="scientific">Gloeobacter morelensis MG652769</name>
    <dbReference type="NCBI Taxonomy" id="2781736"/>
    <lineage>
        <taxon>Bacteria</taxon>
        <taxon>Bacillati</taxon>
        <taxon>Cyanobacteriota</taxon>
        <taxon>Cyanophyceae</taxon>
        <taxon>Gloeobacterales</taxon>
        <taxon>Gloeobacteraceae</taxon>
        <taxon>Gloeobacter</taxon>
        <taxon>Gloeobacter morelensis</taxon>
    </lineage>
</organism>
<reference evidence="2 3" key="1">
    <citation type="journal article" date="2021" name="Genome Biol. Evol.">
        <title>Complete Genome Sequencing of a Novel Gloeobacter Species from a Waterfall Cave in Mexico.</title>
        <authorList>
            <person name="Saw J.H."/>
            <person name="Cardona T."/>
            <person name="Montejano G."/>
        </authorList>
    </citation>
    <scope>NUCLEOTIDE SEQUENCE [LARGE SCALE GENOMIC DNA]</scope>
    <source>
        <strain evidence="2">MG652769</strain>
    </source>
</reference>
<dbReference type="Pfam" id="PF05151">
    <property type="entry name" value="PsbM"/>
    <property type="match status" value="1"/>
</dbReference>
<keyword evidence="3" id="KW-1185">Reference proteome</keyword>
<keyword evidence="1" id="KW-1133">Transmembrane helix</keyword>
<proteinExistence type="predicted"/>
<keyword evidence="1" id="KW-0472">Membrane</keyword>
<protein>
    <submittedName>
        <fullName evidence="2">Uncharacterized protein</fullName>
    </submittedName>
</protein>
<dbReference type="RefSeq" id="WP_011142990.1">
    <property type="nucleotide sequence ID" value="NZ_CP063845.1"/>
</dbReference>
<dbReference type="InterPro" id="IPR007826">
    <property type="entry name" value="PSII_PsbM"/>
</dbReference>
<name>A0ABY3PKT8_9CYAN</name>
<feature type="transmembrane region" description="Helical" evidence="1">
    <location>
        <begin position="6"/>
        <end position="24"/>
    </location>
</feature>
<gene>
    <name evidence="2" type="ORF">ISF26_21480</name>
</gene>
<sequence length="29" mass="3174">MNIALLAIALLVLVCCGFLVIVWVQSENK</sequence>
<evidence type="ECO:0000256" key="1">
    <source>
        <dbReference type="SAM" id="Phobius"/>
    </source>
</evidence>
<accession>A0ABY3PKT8</accession>
<dbReference type="Proteomes" id="UP001054846">
    <property type="component" value="Chromosome"/>
</dbReference>
<keyword evidence="1" id="KW-0812">Transmembrane</keyword>
<dbReference type="EMBL" id="CP063845">
    <property type="protein sequence ID" value="UFP94292.1"/>
    <property type="molecule type" value="Genomic_DNA"/>
</dbReference>
<evidence type="ECO:0000313" key="3">
    <source>
        <dbReference type="Proteomes" id="UP001054846"/>
    </source>
</evidence>
<evidence type="ECO:0000313" key="2">
    <source>
        <dbReference type="EMBL" id="UFP94292.1"/>
    </source>
</evidence>